<dbReference type="SUPFAM" id="SSF46785">
    <property type="entry name" value="Winged helix' DNA-binding domain"/>
    <property type="match status" value="1"/>
</dbReference>
<dbReference type="InterPro" id="IPR051534">
    <property type="entry name" value="CBASS_pafABC_assoc_protein"/>
</dbReference>
<dbReference type="PROSITE" id="PS52050">
    <property type="entry name" value="WYL"/>
    <property type="match status" value="1"/>
</dbReference>
<proteinExistence type="predicted"/>
<feature type="region of interest" description="Disordered" evidence="3">
    <location>
        <begin position="319"/>
        <end position="347"/>
    </location>
</feature>
<dbReference type="CDD" id="cd00090">
    <property type="entry name" value="HTH_ARSR"/>
    <property type="match status" value="1"/>
</dbReference>
<feature type="compositionally biased region" description="Basic and acidic residues" evidence="3">
    <location>
        <begin position="331"/>
        <end position="347"/>
    </location>
</feature>
<evidence type="ECO:0000256" key="3">
    <source>
        <dbReference type="SAM" id="MobiDB-lite"/>
    </source>
</evidence>
<dbReference type="Gene3D" id="1.10.10.10">
    <property type="entry name" value="Winged helix-like DNA-binding domain superfamily/Winged helix DNA-binding domain"/>
    <property type="match status" value="1"/>
</dbReference>
<keyword evidence="2" id="KW-0804">Transcription</keyword>
<dbReference type="Pfam" id="PF25583">
    <property type="entry name" value="WCX"/>
    <property type="match status" value="1"/>
</dbReference>
<feature type="domain" description="HTH deoR-type" evidence="4">
    <location>
        <begin position="4"/>
        <end position="63"/>
    </location>
</feature>
<name>A0A5B8C1S5_9MICO</name>
<organism evidence="5 6">
    <name type="scientific">Georgenia yuyongxinii</name>
    <dbReference type="NCBI Taxonomy" id="2589797"/>
    <lineage>
        <taxon>Bacteria</taxon>
        <taxon>Bacillati</taxon>
        <taxon>Actinomycetota</taxon>
        <taxon>Actinomycetes</taxon>
        <taxon>Micrococcales</taxon>
        <taxon>Bogoriellaceae</taxon>
        <taxon>Georgenia</taxon>
    </lineage>
</organism>
<dbReference type="OrthoDB" id="9807255at2"/>
<evidence type="ECO:0000313" key="6">
    <source>
        <dbReference type="Proteomes" id="UP000314616"/>
    </source>
</evidence>
<dbReference type="PIRSF" id="PIRSF016838">
    <property type="entry name" value="PafC"/>
    <property type="match status" value="1"/>
</dbReference>
<evidence type="ECO:0000256" key="1">
    <source>
        <dbReference type="ARBA" id="ARBA00023015"/>
    </source>
</evidence>
<dbReference type="InterPro" id="IPR028349">
    <property type="entry name" value="PafC-like"/>
</dbReference>
<reference evidence="5 6" key="1">
    <citation type="submission" date="2019-05" db="EMBL/GenBank/DDBJ databases">
        <title>Georgenia *** sp. nov., and Georgenia *** sp. nov., isolated from the intestinal contents of plateau pika (Ochotona curzoniae) in the Qinghai-Tibet plateau of China.</title>
        <authorList>
            <person name="Tian Z."/>
        </authorList>
    </citation>
    <scope>NUCLEOTIDE SEQUENCE [LARGE SCALE GENOMIC DNA]</scope>
    <source>
        <strain evidence="5 6">Z443</strain>
    </source>
</reference>
<evidence type="ECO:0000313" key="5">
    <source>
        <dbReference type="EMBL" id="QDC23471.1"/>
    </source>
</evidence>
<dbReference type="RefSeq" id="WP_139926913.1">
    <property type="nucleotide sequence ID" value="NZ_CP040915.1"/>
</dbReference>
<dbReference type="Pfam" id="PF08279">
    <property type="entry name" value="HTH_11"/>
    <property type="match status" value="1"/>
</dbReference>
<dbReference type="InterPro" id="IPR011991">
    <property type="entry name" value="ArsR-like_HTH"/>
</dbReference>
<keyword evidence="1" id="KW-0805">Transcription regulation</keyword>
<dbReference type="Pfam" id="PF13280">
    <property type="entry name" value="WYL"/>
    <property type="match status" value="1"/>
</dbReference>
<evidence type="ECO:0000259" key="4">
    <source>
        <dbReference type="PROSITE" id="PS51000"/>
    </source>
</evidence>
<dbReference type="PANTHER" id="PTHR34580">
    <property type="match status" value="1"/>
</dbReference>
<sequence>MTRPTARVLAMLELLQTGGQRTVGDLAARLGVDERTVRRYAEHLADLGIPVQAQRGRYGGYRLSPGYKLPPLMLTDDEAVAVVLGLRAAERAGLATTAHAATASALAKVSRVLPRALGQRLDSLLSTAQFTTPVRATAPAGADTLLGLASAAQARRTVVIAYTAWDGRESQRELDVYGLVFHSGRWYATGHDHSRDDVRTFRLDRIASVEQSEGSYVVPAGFDARTQVVSGIAAVSWSHEVSVVLRTTLTEAGERLSPSAGRLSEHADGTLLETRAEHLDGMARMLAGLGWDFEVITPDALRGEVLALSDRLRLSATRGGVVGGTATPRSLPERHHPPAERHERASK</sequence>
<dbReference type="InterPro" id="IPR001034">
    <property type="entry name" value="DeoR_HTH"/>
</dbReference>
<dbReference type="PROSITE" id="PS51000">
    <property type="entry name" value="HTH_DEOR_2"/>
    <property type="match status" value="1"/>
</dbReference>
<dbReference type="KEGG" id="gyu:FE374_01445"/>
<dbReference type="InterPro" id="IPR036388">
    <property type="entry name" value="WH-like_DNA-bd_sf"/>
</dbReference>
<dbReference type="InterPro" id="IPR057727">
    <property type="entry name" value="WCX_dom"/>
</dbReference>
<dbReference type="GO" id="GO:0003700">
    <property type="term" value="F:DNA-binding transcription factor activity"/>
    <property type="evidence" value="ECO:0007669"/>
    <property type="project" value="InterPro"/>
</dbReference>
<dbReference type="InterPro" id="IPR026881">
    <property type="entry name" value="WYL_dom"/>
</dbReference>
<dbReference type="InterPro" id="IPR036390">
    <property type="entry name" value="WH_DNA-bd_sf"/>
</dbReference>
<dbReference type="Proteomes" id="UP000314616">
    <property type="component" value="Chromosome"/>
</dbReference>
<protein>
    <submittedName>
        <fullName evidence="5">YafY family transcriptional regulator</fullName>
    </submittedName>
</protein>
<dbReference type="PANTHER" id="PTHR34580:SF3">
    <property type="entry name" value="PROTEIN PAFB"/>
    <property type="match status" value="1"/>
</dbReference>
<evidence type="ECO:0000256" key="2">
    <source>
        <dbReference type="ARBA" id="ARBA00023163"/>
    </source>
</evidence>
<accession>A0A5B8C1S5</accession>
<dbReference type="InterPro" id="IPR013196">
    <property type="entry name" value="HTH_11"/>
</dbReference>
<dbReference type="AlphaFoldDB" id="A0A5B8C1S5"/>
<dbReference type="EMBL" id="CP040915">
    <property type="protein sequence ID" value="QDC23471.1"/>
    <property type="molecule type" value="Genomic_DNA"/>
</dbReference>
<gene>
    <name evidence="5" type="ORF">FE374_01445</name>
</gene>